<dbReference type="InterPro" id="IPR010384">
    <property type="entry name" value="MtfA_fam"/>
</dbReference>
<dbReference type="Proteomes" id="UP001267407">
    <property type="component" value="Unassembled WGS sequence"/>
</dbReference>
<dbReference type="Gene3D" id="1.10.472.150">
    <property type="entry name" value="Glucose-regulated metallo-peptidase M90, N-terminal domain"/>
    <property type="match status" value="1"/>
</dbReference>
<protein>
    <submittedName>
        <fullName evidence="2">Zinc-dependent peptidase</fullName>
    </submittedName>
</protein>
<dbReference type="PANTHER" id="PTHR30164:SF2">
    <property type="entry name" value="PROTEIN MTFA"/>
    <property type="match status" value="1"/>
</dbReference>
<keyword evidence="1" id="KW-0812">Transmembrane</keyword>
<dbReference type="Gene3D" id="3.40.390.10">
    <property type="entry name" value="Collagenase (Catalytic Domain)"/>
    <property type="match status" value="1"/>
</dbReference>
<organism evidence="2 3">
    <name type="scientific">Marinobacter xiaoshiensis</name>
    <dbReference type="NCBI Taxonomy" id="3073652"/>
    <lineage>
        <taxon>Bacteria</taxon>
        <taxon>Pseudomonadati</taxon>
        <taxon>Pseudomonadota</taxon>
        <taxon>Gammaproteobacteria</taxon>
        <taxon>Pseudomonadales</taxon>
        <taxon>Marinobacteraceae</taxon>
        <taxon>Marinobacter</taxon>
    </lineage>
</organism>
<reference evidence="2" key="1">
    <citation type="submission" date="2023-09" db="EMBL/GenBank/DDBJ databases">
        <title>Marinobacter sediminicola sp. nov. and Marinobacter maritimum sp. nov., isolated from marine sediment.</title>
        <authorList>
            <person name="An J."/>
        </authorList>
    </citation>
    <scope>NUCLEOTIDE SEQUENCE</scope>
    <source>
        <strain evidence="2">F60267</strain>
    </source>
</reference>
<proteinExistence type="predicted"/>
<dbReference type="EMBL" id="JAVMBO010000006">
    <property type="protein sequence ID" value="MDS1309131.1"/>
    <property type="molecule type" value="Genomic_DNA"/>
</dbReference>
<feature type="transmembrane region" description="Helical" evidence="1">
    <location>
        <begin position="6"/>
        <end position="25"/>
    </location>
</feature>
<dbReference type="PANTHER" id="PTHR30164">
    <property type="entry name" value="MTFA PEPTIDASE"/>
    <property type="match status" value="1"/>
</dbReference>
<keyword evidence="1" id="KW-1133">Transmembrane helix</keyword>
<keyword evidence="3" id="KW-1185">Reference proteome</keyword>
<dbReference type="Pfam" id="PF06167">
    <property type="entry name" value="Peptidase_M90"/>
    <property type="match status" value="1"/>
</dbReference>
<accession>A0ABU2HET4</accession>
<dbReference type="RefSeq" id="WP_200202697.1">
    <property type="nucleotide sequence ID" value="NZ_JAVMBO010000006.1"/>
</dbReference>
<evidence type="ECO:0000313" key="3">
    <source>
        <dbReference type="Proteomes" id="UP001267407"/>
    </source>
</evidence>
<comment type="caution">
    <text evidence="2">The sequence shown here is derived from an EMBL/GenBank/DDBJ whole genome shotgun (WGS) entry which is preliminary data.</text>
</comment>
<dbReference type="SUPFAM" id="SSF55486">
    <property type="entry name" value="Metalloproteases ('zincins'), catalytic domain"/>
    <property type="match status" value="1"/>
</dbReference>
<evidence type="ECO:0000256" key="1">
    <source>
        <dbReference type="SAM" id="Phobius"/>
    </source>
</evidence>
<gene>
    <name evidence="2" type="ORF">RKA07_03305</name>
</gene>
<dbReference type="CDD" id="cd20169">
    <property type="entry name" value="Peptidase_M90_mtfA"/>
    <property type="match status" value="1"/>
</dbReference>
<dbReference type="InterPro" id="IPR042252">
    <property type="entry name" value="MtfA_N"/>
</dbReference>
<sequence length="275" mass="31290">MSSASVFALFSAALIALAVFYLFFYRTWRRERELKQPFPKAWRKHLQTTVPLYRQLPTPLQKTLRDQVQLFIAEKNFYGCDGFEIDDRVRVAIAGHACLLTVKRSYGDFDDVRSILVYPDVYRVQASERDGMVVGVSDQIRAGEASSLGQVVLAWSECESGAMRAGSEHNVILHEFAHQLDYLDGSADGAPPLGSEQAKEWQEIMTTAFNNLRHSLMHRSTSWLDPYGATKPAEFFAVLTETFYQQPQHLKEQQPAVYDLLRDFYRVDPGELAPS</sequence>
<name>A0ABU2HET4_9GAMM</name>
<evidence type="ECO:0000313" key="2">
    <source>
        <dbReference type="EMBL" id="MDS1309131.1"/>
    </source>
</evidence>
<keyword evidence="1" id="KW-0472">Membrane</keyword>
<dbReference type="InterPro" id="IPR024079">
    <property type="entry name" value="MetalloPept_cat_dom_sf"/>
</dbReference>